<dbReference type="Pfam" id="PF00588">
    <property type="entry name" value="SpoU_methylase"/>
    <property type="match status" value="1"/>
</dbReference>
<dbReference type="PANTHER" id="PTHR46429">
    <property type="entry name" value="23S RRNA (GUANOSINE-2'-O-)-METHYLTRANSFERASE RLMB"/>
    <property type="match status" value="1"/>
</dbReference>
<dbReference type="AlphaFoldDB" id="A0A4S4A4F2"/>
<evidence type="ECO:0000313" key="4">
    <source>
        <dbReference type="EMBL" id="THF53163.1"/>
    </source>
</evidence>
<sequence>MQEQLTHENTSFQQKTFPVTVVCDAIYFQSNIGSIFRISEAFGVAKIILTGELLVFSSRKINKTSRSTHHMVPYAIIEKASDAVTYLKDNNYQIIVLEITDKSIPLRSLSLKTDTPIALVIGNEISGVSETFLSNSDQTIHIELFGKNSSINVAQATGIALFEITNKL</sequence>
<dbReference type="GO" id="GO:0006396">
    <property type="term" value="P:RNA processing"/>
    <property type="evidence" value="ECO:0007669"/>
    <property type="project" value="InterPro"/>
</dbReference>
<dbReference type="GO" id="GO:0008173">
    <property type="term" value="F:RNA methyltransferase activity"/>
    <property type="evidence" value="ECO:0007669"/>
    <property type="project" value="InterPro"/>
</dbReference>
<dbReference type="SUPFAM" id="SSF75217">
    <property type="entry name" value="alpha/beta knot"/>
    <property type="match status" value="1"/>
</dbReference>
<protein>
    <submittedName>
        <fullName evidence="4">TrmH family RNA methyltransferase</fullName>
    </submittedName>
</protein>
<evidence type="ECO:0000256" key="1">
    <source>
        <dbReference type="ARBA" id="ARBA00022603"/>
    </source>
</evidence>
<feature type="domain" description="tRNA/rRNA methyltransferase SpoU type" evidence="3">
    <location>
        <begin position="19"/>
        <end position="162"/>
    </location>
</feature>
<keyword evidence="1 4" id="KW-0489">Methyltransferase</keyword>
<dbReference type="InterPro" id="IPR004441">
    <property type="entry name" value="rRNA_MeTrfase_TrmH"/>
</dbReference>
<dbReference type="Gene3D" id="3.40.1280.10">
    <property type="match status" value="1"/>
</dbReference>
<reference evidence="4 5" key="1">
    <citation type="submission" date="2019-04" db="EMBL/GenBank/DDBJ databases">
        <title>Flavobacterium sp. nov. isolated from construction timber.</title>
        <authorList>
            <person name="Lin S.-Y."/>
            <person name="Chang C.-T."/>
            <person name="Young C.-C."/>
        </authorList>
    </citation>
    <scope>NUCLEOTIDE SEQUENCE [LARGE SCALE GENOMIC DNA]</scope>
    <source>
        <strain evidence="4 5">CC-CTC003</strain>
    </source>
</reference>
<organism evidence="4 5">
    <name type="scientific">Flavobacterium supellecticarium</name>
    <dbReference type="NCBI Taxonomy" id="2565924"/>
    <lineage>
        <taxon>Bacteria</taxon>
        <taxon>Pseudomonadati</taxon>
        <taxon>Bacteroidota</taxon>
        <taxon>Flavobacteriia</taxon>
        <taxon>Flavobacteriales</taxon>
        <taxon>Flavobacteriaceae</taxon>
        <taxon>Flavobacterium</taxon>
    </lineage>
</organism>
<keyword evidence="2 4" id="KW-0808">Transferase</keyword>
<gene>
    <name evidence="4" type="ORF">E6C50_02880</name>
</gene>
<evidence type="ECO:0000259" key="3">
    <source>
        <dbReference type="Pfam" id="PF00588"/>
    </source>
</evidence>
<dbReference type="PANTHER" id="PTHR46429:SF1">
    <property type="entry name" value="23S RRNA (GUANOSINE-2'-O-)-METHYLTRANSFERASE RLMB"/>
    <property type="match status" value="1"/>
</dbReference>
<dbReference type="InterPro" id="IPR029028">
    <property type="entry name" value="Alpha/beta_knot_MTases"/>
</dbReference>
<comment type="caution">
    <text evidence="4">The sequence shown here is derived from an EMBL/GenBank/DDBJ whole genome shotgun (WGS) entry which is preliminary data.</text>
</comment>
<dbReference type="Proteomes" id="UP000307507">
    <property type="component" value="Unassembled WGS sequence"/>
</dbReference>
<name>A0A4S4A4F2_9FLAO</name>
<dbReference type="OrthoDB" id="9795352at2"/>
<dbReference type="GO" id="GO:0032259">
    <property type="term" value="P:methylation"/>
    <property type="evidence" value="ECO:0007669"/>
    <property type="project" value="UniProtKB-KW"/>
</dbReference>
<evidence type="ECO:0000256" key="2">
    <source>
        <dbReference type="ARBA" id="ARBA00022679"/>
    </source>
</evidence>
<dbReference type="EMBL" id="SSNZ01000001">
    <property type="protein sequence ID" value="THF53163.1"/>
    <property type="molecule type" value="Genomic_DNA"/>
</dbReference>
<dbReference type="RefSeq" id="WP_136401686.1">
    <property type="nucleotide sequence ID" value="NZ_SSNZ01000001.1"/>
</dbReference>
<evidence type="ECO:0000313" key="5">
    <source>
        <dbReference type="Proteomes" id="UP000307507"/>
    </source>
</evidence>
<dbReference type="GO" id="GO:0003723">
    <property type="term" value="F:RNA binding"/>
    <property type="evidence" value="ECO:0007669"/>
    <property type="project" value="InterPro"/>
</dbReference>
<dbReference type="InterPro" id="IPR029026">
    <property type="entry name" value="tRNA_m1G_MTases_N"/>
</dbReference>
<dbReference type="InterPro" id="IPR001537">
    <property type="entry name" value="SpoU_MeTrfase"/>
</dbReference>
<accession>A0A4S4A4F2</accession>
<dbReference type="GO" id="GO:0005829">
    <property type="term" value="C:cytosol"/>
    <property type="evidence" value="ECO:0007669"/>
    <property type="project" value="TreeGrafter"/>
</dbReference>
<proteinExistence type="predicted"/>
<keyword evidence="5" id="KW-1185">Reference proteome</keyword>
<dbReference type="CDD" id="cd18082">
    <property type="entry name" value="SpoU-like_family"/>
    <property type="match status" value="1"/>
</dbReference>